<accession>A0A6M5YML0</accession>
<keyword evidence="3" id="KW-1185">Reference proteome</keyword>
<name>A0A6M5YML0_9BACT</name>
<dbReference type="AlphaFoldDB" id="A0A6M5YML0"/>
<reference evidence="3" key="1">
    <citation type="submission" date="2020-05" db="EMBL/GenBank/DDBJ databases">
        <title>Frigoriglobus tundricola gen. nov., sp. nov., a psychrotolerant cellulolytic planctomycete of the family Gemmataceae with two divergent copies of 16S rRNA gene.</title>
        <authorList>
            <person name="Kulichevskaya I.S."/>
            <person name="Ivanova A.A."/>
            <person name="Naumoff D.G."/>
            <person name="Beletsky A.V."/>
            <person name="Rijpstra W.I.C."/>
            <person name="Sinninghe Damste J.S."/>
            <person name="Mardanov A.V."/>
            <person name="Ravin N.V."/>
            <person name="Dedysh S.N."/>
        </authorList>
    </citation>
    <scope>NUCLEOTIDE SEQUENCE [LARGE SCALE GENOMIC DNA]</scope>
    <source>
        <strain evidence="3">PL17</strain>
    </source>
</reference>
<feature type="region of interest" description="Disordered" evidence="1">
    <location>
        <begin position="1"/>
        <end position="43"/>
    </location>
</feature>
<gene>
    <name evidence="2" type="ORF">FTUN_2097</name>
</gene>
<organism evidence="2 3">
    <name type="scientific">Frigoriglobus tundricola</name>
    <dbReference type="NCBI Taxonomy" id="2774151"/>
    <lineage>
        <taxon>Bacteria</taxon>
        <taxon>Pseudomonadati</taxon>
        <taxon>Planctomycetota</taxon>
        <taxon>Planctomycetia</taxon>
        <taxon>Gemmatales</taxon>
        <taxon>Gemmataceae</taxon>
        <taxon>Frigoriglobus</taxon>
    </lineage>
</organism>
<protein>
    <submittedName>
        <fullName evidence="2">Uncharacterized protein</fullName>
    </submittedName>
</protein>
<dbReference type="KEGG" id="ftj:FTUN_2097"/>
<evidence type="ECO:0000256" key="1">
    <source>
        <dbReference type="SAM" id="MobiDB-lite"/>
    </source>
</evidence>
<dbReference type="EMBL" id="CP053452">
    <property type="protein sequence ID" value="QJW94576.1"/>
    <property type="molecule type" value="Genomic_DNA"/>
</dbReference>
<sequence>MPNSRRRRRKLPWPSPLAGEGGRRFAGRVGGQRRAESRFAFSS</sequence>
<feature type="compositionally biased region" description="Basic residues" evidence="1">
    <location>
        <begin position="1"/>
        <end position="11"/>
    </location>
</feature>
<dbReference type="Proteomes" id="UP000503447">
    <property type="component" value="Chromosome"/>
</dbReference>
<evidence type="ECO:0000313" key="3">
    <source>
        <dbReference type="Proteomes" id="UP000503447"/>
    </source>
</evidence>
<proteinExistence type="predicted"/>
<evidence type="ECO:0000313" key="2">
    <source>
        <dbReference type="EMBL" id="QJW94576.1"/>
    </source>
</evidence>